<feature type="transmembrane region" description="Helical" evidence="5">
    <location>
        <begin position="142"/>
        <end position="159"/>
    </location>
</feature>
<dbReference type="InterPro" id="IPR011701">
    <property type="entry name" value="MFS"/>
</dbReference>
<dbReference type="OrthoDB" id="413079at2759"/>
<reference evidence="7 8" key="1">
    <citation type="submission" date="2015-10" db="EMBL/GenBank/DDBJ databases">
        <title>Full genome of DAOMC 229536 Phialocephala scopiformis, a fungal endophyte of spruce producing the potent anti-insectan compound rugulosin.</title>
        <authorList>
            <consortium name="DOE Joint Genome Institute"/>
            <person name="Walker A.K."/>
            <person name="Frasz S.L."/>
            <person name="Seifert K.A."/>
            <person name="Miller J.D."/>
            <person name="Mondo S.J."/>
            <person name="Labutti K."/>
            <person name="Lipzen A."/>
            <person name="Dockter R."/>
            <person name="Kennedy M."/>
            <person name="Grigoriev I.V."/>
            <person name="Spatafora J.W."/>
        </authorList>
    </citation>
    <scope>NUCLEOTIDE SEQUENCE [LARGE SCALE GENOMIC DNA]</scope>
    <source>
        <strain evidence="7 8">CBS 120377</strain>
    </source>
</reference>
<dbReference type="InterPro" id="IPR020846">
    <property type="entry name" value="MFS_dom"/>
</dbReference>
<dbReference type="PANTHER" id="PTHR23514:SF16">
    <property type="entry name" value="TRANSPORTER, PUTATIVE (AFU_ORTHOLOGUE AFUA_2G17270)-RELATED"/>
    <property type="match status" value="1"/>
</dbReference>
<feature type="domain" description="Major facilitator superfamily (MFS) profile" evidence="6">
    <location>
        <begin position="59"/>
        <end position="452"/>
    </location>
</feature>
<evidence type="ECO:0000259" key="6">
    <source>
        <dbReference type="PROSITE" id="PS50850"/>
    </source>
</evidence>
<keyword evidence="8" id="KW-1185">Reference proteome</keyword>
<keyword evidence="3 5" id="KW-1133">Transmembrane helix</keyword>
<protein>
    <submittedName>
        <fullName evidence="7">MFS general substrate transporter</fullName>
    </submittedName>
</protein>
<evidence type="ECO:0000256" key="5">
    <source>
        <dbReference type="SAM" id="Phobius"/>
    </source>
</evidence>
<dbReference type="PANTHER" id="PTHR23514">
    <property type="entry name" value="BYPASS OF STOP CODON PROTEIN 6"/>
    <property type="match status" value="1"/>
</dbReference>
<dbReference type="InterPro" id="IPR036259">
    <property type="entry name" value="MFS_trans_sf"/>
</dbReference>
<feature type="transmembrane region" description="Helical" evidence="5">
    <location>
        <begin position="429"/>
        <end position="448"/>
    </location>
</feature>
<dbReference type="GO" id="GO:0022857">
    <property type="term" value="F:transmembrane transporter activity"/>
    <property type="evidence" value="ECO:0007669"/>
    <property type="project" value="InterPro"/>
</dbReference>
<evidence type="ECO:0000256" key="4">
    <source>
        <dbReference type="ARBA" id="ARBA00023136"/>
    </source>
</evidence>
<feature type="transmembrane region" description="Helical" evidence="5">
    <location>
        <begin position="119"/>
        <end position="136"/>
    </location>
</feature>
<dbReference type="RefSeq" id="XP_018072994.1">
    <property type="nucleotide sequence ID" value="XM_018211780.1"/>
</dbReference>
<organism evidence="7 8">
    <name type="scientific">Mollisia scopiformis</name>
    <name type="common">Conifer needle endophyte fungus</name>
    <name type="synonym">Phialocephala scopiformis</name>
    <dbReference type="NCBI Taxonomy" id="149040"/>
    <lineage>
        <taxon>Eukaryota</taxon>
        <taxon>Fungi</taxon>
        <taxon>Dikarya</taxon>
        <taxon>Ascomycota</taxon>
        <taxon>Pezizomycotina</taxon>
        <taxon>Leotiomycetes</taxon>
        <taxon>Helotiales</taxon>
        <taxon>Mollisiaceae</taxon>
        <taxon>Mollisia</taxon>
    </lineage>
</organism>
<dbReference type="EMBL" id="KQ947412">
    <property type="protein sequence ID" value="KUJ18639.1"/>
    <property type="molecule type" value="Genomic_DNA"/>
</dbReference>
<dbReference type="InterPro" id="IPR051788">
    <property type="entry name" value="MFS_Transporter"/>
</dbReference>
<feature type="transmembrane region" description="Helical" evidence="5">
    <location>
        <begin position="312"/>
        <end position="329"/>
    </location>
</feature>
<accession>A0A194XES1</accession>
<evidence type="ECO:0000256" key="2">
    <source>
        <dbReference type="ARBA" id="ARBA00022692"/>
    </source>
</evidence>
<feature type="transmembrane region" description="Helical" evidence="5">
    <location>
        <begin position="180"/>
        <end position="202"/>
    </location>
</feature>
<gene>
    <name evidence="7" type="ORF">LY89DRAFT_643041</name>
</gene>
<dbReference type="Pfam" id="PF07690">
    <property type="entry name" value="MFS_1"/>
    <property type="match status" value="1"/>
</dbReference>
<dbReference type="FunFam" id="1.20.1250.20:FF:000286">
    <property type="entry name" value="MFS efflux transporter"/>
    <property type="match status" value="1"/>
</dbReference>
<keyword evidence="4 5" id="KW-0472">Membrane</keyword>
<evidence type="ECO:0000256" key="3">
    <source>
        <dbReference type="ARBA" id="ARBA00022989"/>
    </source>
</evidence>
<name>A0A194XES1_MOLSC</name>
<sequence length="456" mass="49886">MSSLQKTEHNVKSNDIKASQEPIELQVRNLAIEGVTEEPTSPTNITDAENISPPLPLLKLLSSGVSFLVAGINDGSLGALIPYMLSTYHISTSMISLIYFTTFLGWLVCALTNTHLTKLFPLGTLLAIGALIQVIPHTLRAWTPPFALYVVTFFMSGLGQAYQDSHANTFVSTVKGAHRWLGFIHACYGLGLLISPFVATSIAVKTQHENGKWMLFYLFPLGLSVTNLALVLVAFRDSVHLSQIIDQEGLSDPEREGRSRAAASEVKQMLKIRDLWVFCLFFFFYLGVCTTSGGWIVEFLVRVRHGELSEMGYVPSGSYGGIFLGRLLLAEPTHRYGERRMLLLYAGICFALQLVFWLVPNLISSIAMFSIMGFFLGPFFAAGVSVASKIFPKHLQPAALGMIFVMAQAGGAIFPSLIGVIASHAGVKVLPPIVAGLIVVMSVTWAFVPKVDEHRE</sequence>
<feature type="transmembrane region" description="Helical" evidence="5">
    <location>
        <begin position="366"/>
        <end position="387"/>
    </location>
</feature>
<comment type="subcellular location">
    <subcellularLocation>
        <location evidence="1">Membrane</location>
        <topology evidence="1">Multi-pass membrane protein</topology>
    </subcellularLocation>
</comment>
<feature type="transmembrane region" description="Helical" evidence="5">
    <location>
        <begin position="214"/>
        <end position="235"/>
    </location>
</feature>
<dbReference type="FunCoup" id="A0A194XES1">
    <property type="interactions" value="32"/>
</dbReference>
<dbReference type="AlphaFoldDB" id="A0A194XES1"/>
<dbReference type="PROSITE" id="PS50850">
    <property type="entry name" value="MFS"/>
    <property type="match status" value="1"/>
</dbReference>
<keyword evidence="2 5" id="KW-0812">Transmembrane</keyword>
<dbReference type="KEGG" id="psco:LY89DRAFT_643041"/>
<feature type="transmembrane region" description="Helical" evidence="5">
    <location>
        <begin position="275"/>
        <end position="297"/>
    </location>
</feature>
<evidence type="ECO:0000256" key="1">
    <source>
        <dbReference type="ARBA" id="ARBA00004141"/>
    </source>
</evidence>
<evidence type="ECO:0000313" key="8">
    <source>
        <dbReference type="Proteomes" id="UP000070700"/>
    </source>
</evidence>
<feature type="transmembrane region" description="Helical" evidence="5">
    <location>
        <begin position="341"/>
        <end position="360"/>
    </location>
</feature>
<evidence type="ECO:0000313" key="7">
    <source>
        <dbReference type="EMBL" id="KUJ18639.1"/>
    </source>
</evidence>
<dbReference type="GeneID" id="28821506"/>
<dbReference type="Proteomes" id="UP000070700">
    <property type="component" value="Unassembled WGS sequence"/>
</dbReference>
<feature type="transmembrane region" description="Helical" evidence="5">
    <location>
        <begin position="90"/>
        <end position="112"/>
    </location>
</feature>
<feature type="transmembrane region" description="Helical" evidence="5">
    <location>
        <begin position="399"/>
        <end position="423"/>
    </location>
</feature>
<dbReference type="GO" id="GO:0016020">
    <property type="term" value="C:membrane"/>
    <property type="evidence" value="ECO:0007669"/>
    <property type="project" value="UniProtKB-SubCell"/>
</dbReference>
<dbReference type="Gene3D" id="1.20.1250.20">
    <property type="entry name" value="MFS general substrate transporter like domains"/>
    <property type="match status" value="2"/>
</dbReference>
<proteinExistence type="predicted"/>
<dbReference type="InParanoid" id="A0A194XES1"/>
<dbReference type="SUPFAM" id="SSF103473">
    <property type="entry name" value="MFS general substrate transporter"/>
    <property type="match status" value="1"/>
</dbReference>